<dbReference type="AlphaFoldDB" id="A0A1I6IB40"/>
<dbReference type="PROSITE" id="PS51257">
    <property type="entry name" value="PROKAR_LIPOPROTEIN"/>
    <property type="match status" value="1"/>
</dbReference>
<evidence type="ECO:0000313" key="5">
    <source>
        <dbReference type="Proteomes" id="UP000199659"/>
    </source>
</evidence>
<evidence type="ECO:0000256" key="1">
    <source>
        <dbReference type="ARBA" id="ARBA00022729"/>
    </source>
</evidence>
<dbReference type="InterPro" id="IPR029050">
    <property type="entry name" value="Immunoprotect_excell_Ig-like"/>
</dbReference>
<evidence type="ECO:0008006" key="6">
    <source>
        <dbReference type="Google" id="ProtNLM"/>
    </source>
</evidence>
<feature type="signal peptide" evidence="3">
    <location>
        <begin position="1"/>
        <end position="20"/>
    </location>
</feature>
<evidence type="ECO:0000313" key="4">
    <source>
        <dbReference type="EMBL" id="SFR63859.1"/>
    </source>
</evidence>
<dbReference type="Gene3D" id="2.60.40.1240">
    <property type="match status" value="1"/>
</dbReference>
<reference evidence="4 5" key="1">
    <citation type="submission" date="2016-10" db="EMBL/GenBank/DDBJ databases">
        <authorList>
            <person name="de Groot N.N."/>
        </authorList>
    </citation>
    <scope>NUCLEOTIDE SEQUENCE [LARGE SCALE GENOMIC DNA]</scope>
    <source>
        <strain evidence="4 5">743A</strain>
    </source>
</reference>
<dbReference type="OrthoDB" id="1902950at2"/>
<protein>
    <recommendedName>
        <fullName evidence="6">DUF4352 domain-containing protein</fullName>
    </recommendedName>
</protein>
<keyword evidence="1 3" id="KW-0732">Signal</keyword>
<evidence type="ECO:0000256" key="3">
    <source>
        <dbReference type="SAM" id="SignalP"/>
    </source>
</evidence>
<evidence type="ECO:0000256" key="2">
    <source>
        <dbReference type="SAM" id="Coils"/>
    </source>
</evidence>
<feature type="coiled-coil region" evidence="2">
    <location>
        <begin position="30"/>
        <end position="64"/>
    </location>
</feature>
<gene>
    <name evidence="4" type="ORF">SAMN05661086_00636</name>
</gene>
<dbReference type="EMBL" id="FOYZ01000002">
    <property type="protein sequence ID" value="SFR63859.1"/>
    <property type="molecule type" value="Genomic_DNA"/>
</dbReference>
<name>A0A1I6IB40_9FIRM</name>
<organism evidence="4 5">
    <name type="scientific">Anaeromicropila populeti</name>
    <dbReference type="NCBI Taxonomy" id="37658"/>
    <lineage>
        <taxon>Bacteria</taxon>
        <taxon>Bacillati</taxon>
        <taxon>Bacillota</taxon>
        <taxon>Clostridia</taxon>
        <taxon>Lachnospirales</taxon>
        <taxon>Lachnospiraceae</taxon>
        <taxon>Anaeromicropila</taxon>
    </lineage>
</organism>
<proteinExistence type="predicted"/>
<keyword evidence="2" id="KW-0175">Coiled coil</keyword>
<accession>A0A1I6IB40</accession>
<dbReference type="RefSeq" id="WP_092559251.1">
    <property type="nucleotide sequence ID" value="NZ_FOYZ01000002.1"/>
</dbReference>
<keyword evidence="5" id="KW-1185">Reference proteome</keyword>
<dbReference type="Proteomes" id="UP000199659">
    <property type="component" value="Unassembled WGS sequence"/>
</dbReference>
<sequence length="233" mass="26748">MKKQHYILLILLCFSLAACSSKDSSVSTGTEDFEKQIKELKQQITDLESENEELKEQLDTFSLDDFDGFDGFDLAEEESTEESTDVDESTMEVVEEGDTIVTERMEIKLNKVEFSHDVLPDNVDGMYTHYEADADHVYIHIDTDIKNILKQKIGCDELLSVEADYNDGFNYSGFTVPENGDTDFTYDNITSIDPLETKGIRFLIDCPQEVEDTDNSLFVIFEIDQKKYKYIIR</sequence>
<dbReference type="STRING" id="37658.SAMN05661086_00636"/>
<feature type="chain" id="PRO_5039339734" description="DUF4352 domain-containing protein" evidence="3">
    <location>
        <begin position="21"/>
        <end position="233"/>
    </location>
</feature>